<dbReference type="OrthoDB" id="1864232at2759"/>
<dbReference type="AlphaFoldDB" id="A0A835AG80"/>
<evidence type="ECO:0000256" key="4">
    <source>
        <dbReference type="RuleBase" id="RU363099"/>
    </source>
</evidence>
<evidence type="ECO:0000256" key="3">
    <source>
        <dbReference type="ARBA" id="ARBA00022525"/>
    </source>
</evidence>
<dbReference type="GO" id="GO:0048046">
    <property type="term" value="C:apoplast"/>
    <property type="evidence" value="ECO:0007669"/>
    <property type="project" value="UniProtKB-SubCell"/>
</dbReference>
<evidence type="ECO:0000313" key="6">
    <source>
        <dbReference type="EMBL" id="KAF8658139.1"/>
    </source>
</evidence>
<keyword evidence="4" id="KW-0052">Apoplast</keyword>
<evidence type="ECO:0000256" key="1">
    <source>
        <dbReference type="ARBA" id="ARBA00010746"/>
    </source>
</evidence>
<dbReference type="Pfam" id="PF03018">
    <property type="entry name" value="Dirigent"/>
    <property type="match status" value="1"/>
</dbReference>
<evidence type="ECO:0000256" key="2">
    <source>
        <dbReference type="ARBA" id="ARBA00011738"/>
    </source>
</evidence>
<dbReference type="GO" id="GO:0009699">
    <property type="term" value="P:phenylpropanoid biosynthetic process"/>
    <property type="evidence" value="ECO:0007669"/>
    <property type="project" value="UniProtKB-ARBA"/>
</dbReference>
<gene>
    <name evidence="6" type="ORF">HU200_059610</name>
</gene>
<reference evidence="6" key="1">
    <citation type="submission" date="2020-07" db="EMBL/GenBank/DDBJ databases">
        <title>Genome sequence and genetic diversity analysis of an under-domesticated orphan crop, white fonio (Digitaria exilis).</title>
        <authorList>
            <person name="Bennetzen J.L."/>
            <person name="Chen S."/>
            <person name="Ma X."/>
            <person name="Wang X."/>
            <person name="Yssel A.E.J."/>
            <person name="Chaluvadi S.R."/>
            <person name="Johnson M."/>
            <person name="Gangashetty P."/>
            <person name="Hamidou F."/>
            <person name="Sanogo M.D."/>
            <person name="Zwaenepoel A."/>
            <person name="Wallace J."/>
            <person name="Van De Peer Y."/>
            <person name="Van Deynze A."/>
        </authorList>
    </citation>
    <scope>NUCLEOTIDE SEQUENCE</scope>
    <source>
        <tissue evidence="6">Leaves</tissue>
    </source>
</reference>
<dbReference type="Proteomes" id="UP000636709">
    <property type="component" value="Unassembled WGS sequence"/>
</dbReference>
<dbReference type="Gene3D" id="2.40.480.10">
    <property type="entry name" value="Allene oxide cyclase-like"/>
    <property type="match status" value="1"/>
</dbReference>
<evidence type="ECO:0000313" key="7">
    <source>
        <dbReference type="Proteomes" id="UP000636709"/>
    </source>
</evidence>
<evidence type="ECO:0000256" key="5">
    <source>
        <dbReference type="SAM" id="MobiDB-lite"/>
    </source>
</evidence>
<dbReference type="PANTHER" id="PTHR21495">
    <property type="entry name" value="NUCLEOPORIN-RELATED"/>
    <property type="match status" value="1"/>
</dbReference>
<protein>
    <recommendedName>
        <fullName evidence="4">Dirigent protein</fullName>
    </recommendedName>
</protein>
<sequence>MHAVDRERPGGVRPTFDTPKKQHGHGRVHQPAPTPHFLMQISWAHDLCTRTFAFVARSLHHNARTYARHRMPKWPSPFQQESFVCVHARAIEHHRVTHSHSHHTATTTNVHTPTMAATASSPLLILLPLFLLLASAAGEKQTHIKLYWHDVVSGANPTAVPVARAAVTNTSKTAFGVVIVIDDPLTDGPDLKSGKPIGRAQGTYISAGKDELSLMMNMNFVFQSGKFNGSTVAIMGRNAVFTAVREMSIVGGTGVFRMARGYAQARTYSSDLKTGDATVEYNLYISH</sequence>
<name>A0A835AG80_9POAL</name>
<dbReference type="InterPro" id="IPR004265">
    <property type="entry name" value="Dirigent"/>
</dbReference>
<dbReference type="InterPro" id="IPR044859">
    <property type="entry name" value="Allene_oxi_cyc_Dirigent"/>
</dbReference>
<comment type="similarity">
    <text evidence="1 4">Belongs to the plant dirigent protein family.</text>
</comment>
<proteinExistence type="inferred from homology"/>
<comment type="function">
    <text evidence="4">Dirigent proteins impart stereoselectivity on the phenoxy radical-coupling reaction, yielding optically active lignans from two molecules of coniferyl alcohol in the biosynthesis of lignans, flavonolignans, and alkaloids and thus plays a central role in plant secondary metabolism.</text>
</comment>
<keyword evidence="7" id="KW-1185">Reference proteome</keyword>
<comment type="caution">
    <text evidence="6">The sequence shown here is derived from an EMBL/GenBank/DDBJ whole genome shotgun (WGS) entry which is preliminary data.</text>
</comment>
<accession>A0A835AG80</accession>
<keyword evidence="3 4" id="KW-0964">Secreted</keyword>
<feature type="compositionally biased region" description="Basic and acidic residues" evidence="5">
    <location>
        <begin position="1"/>
        <end position="10"/>
    </location>
</feature>
<comment type="subcellular location">
    <subcellularLocation>
        <location evidence="4">Secreted</location>
        <location evidence="4">Extracellular space</location>
        <location evidence="4">Apoplast</location>
    </subcellularLocation>
</comment>
<comment type="subunit">
    <text evidence="2 4">Homodimer.</text>
</comment>
<dbReference type="EMBL" id="JACEFO010002484">
    <property type="protein sequence ID" value="KAF8658139.1"/>
    <property type="molecule type" value="Genomic_DNA"/>
</dbReference>
<feature type="region of interest" description="Disordered" evidence="5">
    <location>
        <begin position="1"/>
        <end position="32"/>
    </location>
</feature>
<organism evidence="6 7">
    <name type="scientific">Digitaria exilis</name>
    <dbReference type="NCBI Taxonomy" id="1010633"/>
    <lineage>
        <taxon>Eukaryota</taxon>
        <taxon>Viridiplantae</taxon>
        <taxon>Streptophyta</taxon>
        <taxon>Embryophyta</taxon>
        <taxon>Tracheophyta</taxon>
        <taxon>Spermatophyta</taxon>
        <taxon>Magnoliopsida</taxon>
        <taxon>Liliopsida</taxon>
        <taxon>Poales</taxon>
        <taxon>Poaceae</taxon>
        <taxon>PACMAD clade</taxon>
        <taxon>Panicoideae</taxon>
        <taxon>Panicodae</taxon>
        <taxon>Paniceae</taxon>
        <taxon>Anthephorinae</taxon>
        <taxon>Digitaria</taxon>
    </lineage>
</organism>